<comment type="caution">
    <text evidence="1">The sequence shown here is derived from an EMBL/GenBank/DDBJ whole genome shotgun (WGS) entry which is preliminary data.</text>
</comment>
<sequence length="77" mass="8968">MLANVTYPRLKDIPINWPQMVQYFEEYMRVLHFRLVKWEFPPQGWFKCNSDGASKGNPGPSSLVDAHFGMDLSDLFC</sequence>
<evidence type="ECO:0000313" key="1">
    <source>
        <dbReference type="EMBL" id="KAG5581363.1"/>
    </source>
</evidence>
<protein>
    <submittedName>
        <fullName evidence="1">Uncharacterized protein</fullName>
    </submittedName>
</protein>
<dbReference type="OrthoDB" id="1303035at2759"/>
<dbReference type="AlphaFoldDB" id="A0A9J5WZZ6"/>
<dbReference type="EMBL" id="JACXVP010000010">
    <property type="protein sequence ID" value="KAG5581363.1"/>
    <property type="molecule type" value="Genomic_DNA"/>
</dbReference>
<name>A0A9J5WZZ6_SOLCO</name>
<gene>
    <name evidence="1" type="ORF">H5410_051990</name>
</gene>
<accession>A0A9J5WZZ6</accession>
<organism evidence="1 2">
    <name type="scientific">Solanum commersonii</name>
    <name type="common">Commerson's wild potato</name>
    <name type="synonym">Commerson's nightshade</name>
    <dbReference type="NCBI Taxonomy" id="4109"/>
    <lineage>
        <taxon>Eukaryota</taxon>
        <taxon>Viridiplantae</taxon>
        <taxon>Streptophyta</taxon>
        <taxon>Embryophyta</taxon>
        <taxon>Tracheophyta</taxon>
        <taxon>Spermatophyta</taxon>
        <taxon>Magnoliopsida</taxon>
        <taxon>eudicotyledons</taxon>
        <taxon>Gunneridae</taxon>
        <taxon>Pentapetalae</taxon>
        <taxon>asterids</taxon>
        <taxon>lamiids</taxon>
        <taxon>Solanales</taxon>
        <taxon>Solanaceae</taxon>
        <taxon>Solanoideae</taxon>
        <taxon>Solaneae</taxon>
        <taxon>Solanum</taxon>
    </lineage>
</organism>
<proteinExistence type="predicted"/>
<evidence type="ECO:0000313" key="2">
    <source>
        <dbReference type="Proteomes" id="UP000824120"/>
    </source>
</evidence>
<keyword evidence="2" id="KW-1185">Reference proteome</keyword>
<reference evidence="1 2" key="1">
    <citation type="submission" date="2020-09" db="EMBL/GenBank/DDBJ databases">
        <title>De no assembly of potato wild relative species, Solanum commersonii.</title>
        <authorList>
            <person name="Cho K."/>
        </authorList>
    </citation>
    <scope>NUCLEOTIDE SEQUENCE [LARGE SCALE GENOMIC DNA]</scope>
    <source>
        <strain evidence="1">LZ3.2</strain>
        <tissue evidence="1">Leaf</tissue>
    </source>
</reference>
<dbReference type="Proteomes" id="UP000824120">
    <property type="component" value="Chromosome 10"/>
</dbReference>